<evidence type="ECO:0000256" key="10">
    <source>
        <dbReference type="SAM" id="Phobius"/>
    </source>
</evidence>
<dbReference type="RefSeq" id="WP_083536574.1">
    <property type="nucleotide sequence ID" value="NZ_CP011971.1"/>
</dbReference>
<evidence type="ECO:0000256" key="9">
    <source>
        <dbReference type="ARBA" id="ARBA00023136"/>
    </source>
</evidence>
<comment type="subcellular location">
    <subcellularLocation>
        <location evidence="1">Cell inner membrane</location>
        <topology evidence="1">Single-pass membrane protein</topology>
    </subcellularLocation>
</comment>
<dbReference type="EMBL" id="CP011971">
    <property type="protein sequence ID" value="AMN46983.1"/>
    <property type="molecule type" value="Genomic_DNA"/>
</dbReference>
<evidence type="ECO:0000256" key="4">
    <source>
        <dbReference type="ARBA" id="ARBA00022475"/>
    </source>
</evidence>
<dbReference type="GO" id="GO:0015627">
    <property type="term" value="C:type II protein secretion system complex"/>
    <property type="evidence" value="ECO:0007669"/>
    <property type="project" value="InterPro"/>
</dbReference>
<dbReference type="GO" id="GO:0005886">
    <property type="term" value="C:plasma membrane"/>
    <property type="evidence" value="ECO:0007669"/>
    <property type="project" value="UniProtKB-SubCell"/>
</dbReference>
<name>A0A127F996_STEDE</name>
<keyword evidence="5" id="KW-0488">Methylation</keyword>
<sequence length="204" mass="22609">MMRRCPSGFTLLEVLVAVAIFTVVGTLALSGYNELVKQSGIAEAGAARTRAVQRAVQRLSLDFSMLEPRPVREPLGEAIEPALRAEGGGTRIADFTRAGWSNPAGIPRSTLQRVAYQLEDETLRREYWVVLDRTLAIEPVGVVLLDQVKELKLRFLDANRNWHAQWPPAGYSASDAPRLRPIAVEITLELADWGRIIRLIEVPG</sequence>
<evidence type="ECO:0000256" key="1">
    <source>
        <dbReference type="ARBA" id="ARBA00004377"/>
    </source>
</evidence>
<dbReference type="AlphaFoldDB" id="A0A127F996"/>
<dbReference type="Gene3D" id="2.10.70.20">
    <property type="entry name" value="gspk-gspi-gspj complex like domains"/>
    <property type="match status" value="1"/>
</dbReference>
<evidence type="ECO:0000256" key="8">
    <source>
        <dbReference type="ARBA" id="ARBA00022989"/>
    </source>
</evidence>
<feature type="transmembrane region" description="Helical" evidence="10">
    <location>
        <begin position="12"/>
        <end position="32"/>
    </location>
</feature>
<keyword evidence="4" id="KW-1003">Cell membrane</keyword>
<accession>A0A127F996</accession>
<gene>
    <name evidence="11" type="ORF">ACG33_07710</name>
</gene>
<keyword evidence="8 10" id="KW-1133">Transmembrane helix</keyword>
<proteinExistence type="inferred from homology"/>
<evidence type="ECO:0000256" key="7">
    <source>
        <dbReference type="ARBA" id="ARBA00022692"/>
    </source>
</evidence>
<dbReference type="Proteomes" id="UP000070250">
    <property type="component" value="Chromosome"/>
</dbReference>
<organism evidence="11 12">
    <name type="scientific">Steroidobacter denitrificans</name>
    <dbReference type="NCBI Taxonomy" id="465721"/>
    <lineage>
        <taxon>Bacteria</taxon>
        <taxon>Pseudomonadati</taxon>
        <taxon>Pseudomonadota</taxon>
        <taxon>Gammaproteobacteria</taxon>
        <taxon>Steroidobacterales</taxon>
        <taxon>Steroidobacteraceae</taxon>
        <taxon>Steroidobacter</taxon>
    </lineage>
</organism>
<keyword evidence="7 10" id="KW-0812">Transmembrane</keyword>
<dbReference type="PANTHER" id="PTHR39583:SF2">
    <property type="entry name" value="TYPE II SECRETION SYSTEM PROTEIN J"/>
    <property type="match status" value="1"/>
</dbReference>
<dbReference type="Pfam" id="PF11612">
    <property type="entry name" value="T2SSJ"/>
    <property type="match status" value="1"/>
</dbReference>
<keyword evidence="6" id="KW-0997">Cell inner membrane</keyword>
<reference evidence="11 12" key="1">
    <citation type="submission" date="2015-06" db="EMBL/GenBank/DDBJ databases">
        <title>A Comprehensive Approach to Explore the Metabolic and Phylogenetic Diversity of Bacterial Steroid Degradation in the Environment: Testosterone as an Example.</title>
        <authorList>
            <person name="Yang F.-C."/>
            <person name="Chen Y.-L."/>
            <person name="Yu C.-P."/>
            <person name="Tang S.-L."/>
            <person name="Wang P.-H."/>
            <person name="Ismail W."/>
            <person name="Wang C.-H."/>
            <person name="Yang C.-Y."/>
            <person name="Chiang Y.-R."/>
        </authorList>
    </citation>
    <scope>NUCLEOTIDE SEQUENCE [LARGE SCALE GENOMIC DNA]</scope>
    <source>
        <strain evidence="11 12">DSM 18526</strain>
    </source>
</reference>
<evidence type="ECO:0000256" key="6">
    <source>
        <dbReference type="ARBA" id="ARBA00022519"/>
    </source>
</evidence>
<dbReference type="Pfam" id="PF07963">
    <property type="entry name" value="N_methyl"/>
    <property type="match status" value="1"/>
</dbReference>
<protein>
    <recommendedName>
        <fullName evidence="3">Type II secretion system protein J</fullName>
    </recommendedName>
</protein>
<dbReference type="Gene3D" id="3.10.610.10">
    <property type="entry name" value="GSPII I/J protein-like"/>
    <property type="match status" value="1"/>
</dbReference>
<evidence type="ECO:0000256" key="2">
    <source>
        <dbReference type="ARBA" id="ARBA00011084"/>
    </source>
</evidence>
<dbReference type="NCBIfam" id="TIGR02532">
    <property type="entry name" value="IV_pilin_GFxxxE"/>
    <property type="match status" value="1"/>
</dbReference>
<evidence type="ECO:0000256" key="5">
    <source>
        <dbReference type="ARBA" id="ARBA00022481"/>
    </source>
</evidence>
<dbReference type="InterPro" id="IPR012902">
    <property type="entry name" value="N_methyl_site"/>
</dbReference>
<dbReference type="InterPro" id="IPR051621">
    <property type="entry name" value="T2SS_protein_J"/>
</dbReference>
<dbReference type="PANTHER" id="PTHR39583">
    <property type="entry name" value="TYPE II SECRETION SYSTEM PROTEIN J-RELATED"/>
    <property type="match status" value="1"/>
</dbReference>
<evidence type="ECO:0000256" key="3">
    <source>
        <dbReference type="ARBA" id="ARBA00021539"/>
    </source>
</evidence>
<dbReference type="KEGG" id="sdf:ACG33_07710"/>
<dbReference type="NCBIfam" id="TIGR01711">
    <property type="entry name" value="gspJ"/>
    <property type="match status" value="1"/>
</dbReference>
<dbReference type="OrthoDB" id="9794345at2"/>
<dbReference type="PROSITE" id="PS00409">
    <property type="entry name" value="PROKAR_NTER_METHYL"/>
    <property type="match status" value="1"/>
</dbReference>
<dbReference type="GO" id="GO:0015628">
    <property type="term" value="P:protein secretion by the type II secretion system"/>
    <property type="evidence" value="ECO:0007669"/>
    <property type="project" value="InterPro"/>
</dbReference>
<keyword evidence="9 10" id="KW-0472">Membrane</keyword>
<comment type="similarity">
    <text evidence="2">Belongs to the GSP J family.</text>
</comment>
<evidence type="ECO:0000313" key="11">
    <source>
        <dbReference type="EMBL" id="AMN46983.1"/>
    </source>
</evidence>
<dbReference type="STRING" id="465721.ACG33_07710"/>
<dbReference type="InterPro" id="IPR010055">
    <property type="entry name" value="T2SS_protein-GspJ"/>
</dbReference>
<dbReference type="InterPro" id="IPR045584">
    <property type="entry name" value="Pilin-like"/>
</dbReference>
<evidence type="ECO:0000313" key="12">
    <source>
        <dbReference type="Proteomes" id="UP000070250"/>
    </source>
</evidence>
<dbReference type="SUPFAM" id="SSF54523">
    <property type="entry name" value="Pili subunits"/>
    <property type="match status" value="1"/>
</dbReference>
<keyword evidence="12" id="KW-1185">Reference proteome</keyword>